<feature type="compositionally biased region" description="Basic and acidic residues" evidence="1">
    <location>
        <begin position="172"/>
        <end position="191"/>
    </location>
</feature>
<proteinExistence type="predicted"/>
<sequence>MSSRPSLSNVDNTSRDSRGPIIDAFEPSSSQTTDPFDTPLFHRLIGFVEQLHLTVQEQNVTAREQKILLEDVKKALVYQCNSIDARENPSSKANIGTPATQPPDSALTASPLPRQQKSTLAKQEPSTSTRPDNPDPEPRDITSANNSEAQIPARTPDDRRVENSIDASVPETPKECKGHSIGSRDEIESPDSRCAQRFVRSIGVHKEADHQ</sequence>
<name>A0A166CL42_9AGAM</name>
<dbReference type="EMBL" id="KV428081">
    <property type="protein sequence ID" value="KZT37579.1"/>
    <property type="molecule type" value="Genomic_DNA"/>
</dbReference>
<feature type="compositionally biased region" description="Polar residues" evidence="1">
    <location>
        <begin position="113"/>
        <end position="131"/>
    </location>
</feature>
<organism evidence="2 3">
    <name type="scientific">Sistotremastrum suecicum HHB10207 ss-3</name>
    <dbReference type="NCBI Taxonomy" id="1314776"/>
    <lineage>
        <taxon>Eukaryota</taxon>
        <taxon>Fungi</taxon>
        <taxon>Dikarya</taxon>
        <taxon>Basidiomycota</taxon>
        <taxon>Agaricomycotina</taxon>
        <taxon>Agaricomycetes</taxon>
        <taxon>Sistotremastrales</taxon>
        <taxon>Sistotremastraceae</taxon>
        <taxon>Sistotremastrum</taxon>
    </lineage>
</organism>
<feature type="region of interest" description="Disordered" evidence="1">
    <location>
        <begin position="86"/>
        <end position="194"/>
    </location>
</feature>
<keyword evidence="3" id="KW-1185">Reference proteome</keyword>
<dbReference type="AlphaFoldDB" id="A0A166CL42"/>
<reference evidence="2 3" key="1">
    <citation type="journal article" date="2016" name="Mol. Biol. Evol.">
        <title>Comparative Genomics of Early-Diverging Mushroom-Forming Fungi Provides Insights into the Origins of Lignocellulose Decay Capabilities.</title>
        <authorList>
            <person name="Nagy L.G."/>
            <person name="Riley R."/>
            <person name="Tritt A."/>
            <person name="Adam C."/>
            <person name="Daum C."/>
            <person name="Floudas D."/>
            <person name="Sun H."/>
            <person name="Yadav J.S."/>
            <person name="Pangilinan J."/>
            <person name="Larsson K.H."/>
            <person name="Matsuura K."/>
            <person name="Barry K."/>
            <person name="Labutti K."/>
            <person name="Kuo R."/>
            <person name="Ohm R.A."/>
            <person name="Bhattacharya S.S."/>
            <person name="Shirouzu T."/>
            <person name="Yoshinaga Y."/>
            <person name="Martin F.M."/>
            <person name="Grigoriev I.V."/>
            <person name="Hibbett D.S."/>
        </authorList>
    </citation>
    <scope>NUCLEOTIDE SEQUENCE [LARGE SCALE GENOMIC DNA]</scope>
    <source>
        <strain evidence="2 3">HHB10207 ss-3</strain>
    </source>
</reference>
<evidence type="ECO:0000256" key="1">
    <source>
        <dbReference type="SAM" id="MobiDB-lite"/>
    </source>
</evidence>
<gene>
    <name evidence="2" type="ORF">SISSUDRAFT_1034034</name>
</gene>
<dbReference type="Proteomes" id="UP000076798">
    <property type="component" value="Unassembled WGS sequence"/>
</dbReference>
<feature type="compositionally biased region" description="Polar residues" evidence="1">
    <location>
        <begin position="90"/>
        <end position="103"/>
    </location>
</feature>
<feature type="region of interest" description="Disordered" evidence="1">
    <location>
        <begin position="1"/>
        <end position="37"/>
    </location>
</feature>
<feature type="compositionally biased region" description="Polar residues" evidence="1">
    <location>
        <begin position="1"/>
        <end position="12"/>
    </location>
</feature>
<protein>
    <submittedName>
        <fullName evidence="2">Uncharacterized protein</fullName>
    </submittedName>
</protein>
<evidence type="ECO:0000313" key="2">
    <source>
        <dbReference type="EMBL" id="KZT37579.1"/>
    </source>
</evidence>
<accession>A0A166CL42</accession>
<evidence type="ECO:0000313" key="3">
    <source>
        <dbReference type="Proteomes" id="UP000076798"/>
    </source>
</evidence>